<dbReference type="Proteomes" id="UP000078046">
    <property type="component" value="Unassembled WGS sequence"/>
</dbReference>
<protein>
    <submittedName>
        <fullName evidence="2">Uncharacterized protein</fullName>
    </submittedName>
</protein>
<accession>A0A177B5S8</accession>
<keyword evidence="3" id="KW-1185">Reference proteome</keyword>
<feature type="compositionally biased region" description="Basic and acidic residues" evidence="1">
    <location>
        <begin position="17"/>
        <end position="29"/>
    </location>
</feature>
<gene>
    <name evidence="2" type="ORF">A3Q56_02501</name>
</gene>
<name>A0A177B5S8_9BILA</name>
<comment type="caution">
    <text evidence="2">The sequence shown here is derived from an EMBL/GenBank/DDBJ whole genome shotgun (WGS) entry which is preliminary data.</text>
</comment>
<organism evidence="2 3">
    <name type="scientific">Intoshia linei</name>
    <dbReference type="NCBI Taxonomy" id="1819745"/>
    <lineage>
        <taxon>Eukaryota</taxon>
        <taxon>Metazoa</taxon>
        <taxon>Spiralia</taxon>
        <taxon>Lophotrochozoa</taxon>
        <taxon>Mesozoa</taxon>
        <taxon>Orthonectida</taxon>
        <taxon>Rhopaluridae</taxon>
        <taxon>Intoshia</taxon>
    </lineage>
</organism>
<dbReference type="AlphaFoldDB" id="A0A177B5S8"/>
<feature type="region of interest" description="Disordered" evidence="1">
    <location>
        <begin position="1"/>
        <end position="31"/>
    </location>
</feature>
<evidence type="ECO:0000256" key="1">
    <source>
        <dbReference type="SAM" id="MobiDB-lite"/>
    </source>
</evidence>
<evidence type="ECO:0000313" key="3">
    <source>
        <dbReference type="Proteomes" id="UP000078046"/>
    </source>
</evidence>
<sequence>MLKNDKKFQPINKTNKFNKDNQDQNDQKNGKHLKKLKILKNQKNPTKTNTKTIEANIETVRRGFNLHACSKPWKNFDDHLQSFNEPKIENRTRVFQSRQMANHINEPIYRIEKHDEKSNLVHLNKLSLRNLKFRHYEKSSRENWRNVKNNLNKITLENRKHEFATQLFRLRRRFRIYKYCKNSYAHYHIHHV</sequence>
<reference evidence="2 3" key="1">
    <citation type="submission" date="2016-04" db="EMBL/GenBank/DDBJ databases">
        <title>The genome of Intoshia linei affirms orthonectids as highly simplified spiralians.</title>
        <authorList>
            <person name="Mikhailov K.V."/>
            <person name="Slusarev G.S."/>
            <person name="Nikitin M.A."/>
            <person name="Logacheva M.D."/>
            <person name="Penin A."/>
            <person name="Aleoshin V."/>
            <person name="Panchin Y.V."/>
        </authorList>
    </citation>
    <scope>NUCLEOTIDE SEQUENCE [LARGE SCALE GENOMIC DNA]</scope>
    <source>
        <strain evidence="2">Intl2013</strain>
        <tissue evidence="2">Whole animal</tissue>
    </source>
</reference>
<dbReference type="EMBL" id="LWCA01000252">
    <property type="protein sequence ID" value="OAF69629.1"/>
    <property type="molecule type" value="Genomic_DNA"/>
</dbReference>
<evidence type="ECO:0000313" key="2">
    <source>
        <dbReference type="EMBL" id="OAF69629.1"/>
    </source>
</evidence>
<proteinExistence type="predicted"/>